<dbReference type="InterPro" id="IPR014718">
    <property type="entry name" value="GH-type_carb-bd"/>
</dbReference>
<dbReference type="InterPro" id="IPR008183">
    <property type="entry name" value="Aldose_1/G6P_1-epimerase"/>
</dbReference>
<dbReference type="GO" id="GO:0030246">
    <property type="term" value="F:carbohydrate binding"/>
    <property type="evidence" value="ECO:0007669"/>
    <property type="project" value="InterPro"/>
</dbReference>
<evidence type="ECO:0000256" key="3">
    <source>
        <dbReference type="ARBA" id="ARBA00022837"/>
    </source>
</evidence>
<evidence type="ECO:0000313" key="5">
    <source>
        <dbReference type="Proteomes" id="UP000426027"/>
    </source>
</evidence>
<organism evidence="4 5">
    <name type="scientific">Phnomibacter ginsenosidimutans</name>
    <dbReference type="NCBI Taxonomy" id="2676868"/>
    <lineage>
        <taxon>Bacteria</taxon>
        <taxon>Pseudomonadati</taxon>
        <taxon>Bacteroidota</taxon>
        <taxon>Chitinophagia</taxon>
        <taxon>Chitinophagales</taxon>
        <taxon>Chitinophagaceae</taxon>
        <taxon>Phnomibacter</taxon>
    </lineage>
</organism>
<evidence type="ECO:0000256" key="1">
    <source>
        <dbReference type="ARBA" id="ARBA00001913"/>
    </source>
</evidence>
<comment type="cofactor">
    <cofactor evidence="1">
        <name>Ca(2+)</name>
        <dbReference type="ChEBI" id="CHEBI:29108"/>
    </cofactor>
</comment>
<accession>A0A6I6GHA9</accession>
<comment type="subunit">
    <text evidence="2">Monomer.</text>
</comment>
<sequence>MNYVSIHEGRVTLSAEGTTAEIWPAHGALLNRWTQHVNGSTIELIDGYDSPEDFVAHAEAKGFRSCKLSPYVCRLNQQLYEYEGTQYKIGKFILNDAALHGLLYNVPFEILHHEATDDPAMAILQHRYNATDAGYPFPFDMTVTYTLQSGKIAINTEVTNRHSSTIPLADGWHPYFKLGNSVNDLHLQIATDTILEFDAALIPTGVLKPDQRFTDGAMLANTELDNCFLLTRSSQEPACVLQDPHSGNAICIYANENYPYLQVYTPPHRQSIAIENLSAAPDVFNNRMGLIELEPDERIGFSCSYEFVQLT</sequence>
<keyword evidence="5" id="KW-1185">Reference proteome</keyword>
<gene>
    <name evidence="4" type="ORF">GLV81_02110</name>
</gene>
<dbReference type="AlphaFoldDB" id="A0A6I6GHA9"/>
<proteinExistence type="predicted"/>
<dbReference type="CDD" id="cd01081">
    <property type="entry name" value="Aldose_epim"/>
    <property type="match status" value="1"/>
</dbReference>
<dbReference type="PANTHER" id="PTHR10091:SF0">
    <property type="entry name" value="GALACTOSE MUTAROTASE"/>
    <property type="match status" value="1"/>
</dbReference>
<dbReference type="RefSeq" id="WP_157476425.1">
    <property type="nucleotide sequence ID" value="NZ_CP046566.1"/>
</dbReference>
<dbReference type="Pfam" id="PF01263">
    <property type="entry name" value="Aldose_epim"/>
    <property type="match status" value="1"/>
</dbReference>
<dbReference type="GO" id="GO:0004034">
    <property type="term" value="F:aldose 1-epimerase activity"/>
    <property type="evidence" value="ECO:0007669"/>
    <property type="project" value="TreeGrafter"/>
</dbReference>
<dbReference type="EMBL" id="CP046566">
    <property type="protein sequence ID" value="QGW27058.1"/>
    <property type="molecule type" value="Genomic_DNA"/>
</dbReference>
<dbReference type="PANTHER" id="PTHR10091">
    <property type="entry name" value="ALDOSE-1-EPIMERASE"/>
    <property type="match status" value="1"/>
</dbReference>
<dbReference type="GO" id="GO:0033499">
    <property type="term" value="P:galactose catabolic process via UDP-galactose, Leloir pathway"/>
    <property type="evidence" value="ECO:0007669"/>
    <property type="project" value="TreeGrafter"/>
</dbReference>
<dbReference type="Proteomes" id="UP000426027">
    <property type="component" value="Chromosome"/>
</dbReference>
<keyword evidence="3" id="KW-0106">Calcium</keyword>
<dbReference type="KEGG" id="fls:GLV81_02110"/>
<dbReference type="SUPFAM" id="SSF74650">
    <property type="entry name" value="Galactose mutarotase-like"/>
    <property type="match status" value="1"/>
</dbReference>
<reference evidence="4 5" key="1">
    <citation type="submission" date="2019-11" db="EMBL/GenBank/DDBJ databases">
        <authorList>
            <person name="Im W.T."/>
        </authorList>
    </citation>
    <scope>NUCLEOTIDE SEQUENCE [LARGE SCALE GENOMIC DNA]</scope>
    <source>
        <strain evidence="4 5">SB-02</strain>
    </source>
</reference>
<dbReference type="InterPro" id="IPR011013">
    <property type="entry name" value="Gal_mutarotase_sf_dom"/>
</dbReference>
<evidence type="ECO:0000256" key="2">
    <source>
        <dbReference type="ARBA" id="ARBA00011245"/>
    </source>
</evidence>
<dbReference type="GO" id="GO:0006006">
    <property type="term" value="P:glucose metabolic process"/>
    <property type="evidence" value="ECO:0007669"/>
    <property type="project" value="TreeGrafter"/>
</dbReference>
<name>A0A6I6GHA9_9BACT</name>
<evidence type="ECO:0000313" key="4">
    <source>
        <dbReference type="EMBL" id="QGW27058.1"/>
    </source>
</evidence>
<dbReference type="Gene3D" id="2.70.98.10">
    <property type="match status" value="1"/>
</dbReference>
<protein>
    <submittedName>
        <fullName evidence="4">Aldose 1-epimerase</fullName>
    </submittedName>
</protein>